<evidence type="ECO:0000313" key="2">
    <source>
        <dbReference type="EMBL" id="KAK3260384.1"/>
    </source>
</evidence>
<organism evidence="2 3">
    <name type="scientific">Cymbomonas tetramitiformis</name>
    <dbReference type="NCBI Taxonomy" id="36881"/>
    <lineage>
        <taxon>Eukaryota</taxon>
        <taxon>Viridiplantae</taxon>
        <taxon>Chlorophyta</taxon>
        <taxon>Pyramimonadophyceae</taxon>
        <taxon>Pyramimonadales</taxon>
        <taxon>Pyramimonadaceae</taxon>
        <taxon>Cymbomonas</taxon>
    </lineage>
</organism>
<protein>
    <submittedName>
        <fullName evidence="2">Uncharacterized protein</fullName>
    </submittedName>
</protein>
<dbReference type="AlphaFoldDB" id="A0AAE0FIQ2"/>
<reference evidence="2 3" key="1">
    <citation type="journal article" date="2015" name="Genome Biol. Evol.">
        <title>Comparative Genomics of a Bacterivorous Green Alga Reveals Evolutionary Causalities and Consequences of Phago-Mixotrophic Mode of Nutrition.</title>
        <authorList>
            <person name="Burns J.A."/>
            <person name="Paasch A."/>
            <person name="Narechania A."/>
            <person name="Kim E."/>
        </authorList>
    </citation>
    <scope>NUCLEOTIDE SEQUENCE [LARGE SCALE GENOMIC DNA]</scope>
    <source>
        <strain evidence="2 3">PLY_AMNH</strain>
    </source>
</reference>
<dbReference type="Proteomes" id="UP001190700">
    <property type="component" value="Unassembled WGS sequence"/>
</dbReference>
<dbReference type="EMBL" id="LGRX02017771">
    <property type="protein sequence ID" value="KAK3260384.1"/>
    <property type="molecule type" value="Genomic_DNA"/>
</dbReference>
<proteinExistence type="predicted"/>
<feature type="non-terminal residue" evidence="2">
    <location>
        <position position="341"/>
    </location>
</feature>
<comment type="caution">
    <text evidence="2">The sequence shown here is derived from an EMBL/GenBank/DDBJ whole genome shotgun (WGS) entry which is preliminary data.</text>
</comment>
<gene>
    <name evidence="2" type="ORF">CYMTET_30656</name>
</gene>
<dbReference type="Gene3D" id="3.30.559.30">
    <property type="entry name" value="Nonribosomal peptide synthetase, condensation domain"/>
    <property type="match status" value="1"/>
</dbReference>
<accession>A0AAE0FIQ2</accession>
<evidence type="ECO:0000256" key="1">
    <source>
        <dbReference type="SAM" id="MobiDB-lite"/>
    </source>
</evidence>
<dbReference type="SUPFAM" id="SSF52777">
    <property type="entry name" value="CoA-dependent acyltransferases"/>
    <property type="match status" value="1"/>
</dbReference>
<evidence type="ECO:0000313" key="3">
    <source>
        <dbReference type="Proteomes" id="UP001190700"/>
    </source>
</evidence>
<keyword evidence="3" id="KW-1185">Reference proteome</keyword>
<feature type="region of interest" description="Disordered" evidence="1">
    <location>
        <begin position="34"/>
        <end position="58"/>
    </location>
</feature>
<sequence length="341" mass="37236">MVLKPMKYLKSLRPEEVVDEAYAQAKYAPYESAFSVSTPESSPHRPLLPKENDEAGSQVLSESAKSNLSGFIANLTLGALGVGQLTLPFAVRNRRCTKSTMAELQSYSNSADVPVLEYITDNPRVHGQPMCLAGTHSLRVDKAIVAQLVGFNPDSQENKDVPESEIFSVFLSAWITFLAKYTRNDSVAVWCGGDARETPRFGVEVAIATEISFQELVNTVSLTQSRYSPSGLESFQARFSYFPDGVAPPTVDLGQTISFELRLVLTAQPDGSCQALPGVVGEFQYCQLFDVGNVALMAAHFLHLLGALQPQAAALPLLRLPFMDGEEADLVVRQWSMHPDS</sequence>
<name>A0AAE0FIQ2_9CHLO</name>